<dbReference type="RefSeq" id="WP_371862472.1">
    <property type="nucleotide sequence ID" value="NZ_BJWG01000002.1"/>
</dbReference>
<name>A0A511J7M9_9CELL</name>
<keyword evidence="5 8" id="KW-0378">Hydrolase</keyword>
<keyword evidence="3 8" id="KW-0819">tRNA processing</keyword>
<dbReference type="PROSITE" id="PS51747">
    <property type="entry name" value="CYT_DCMP_DEAMINASES_2"/>
    <property type="match status" value="1"/>
</dbReference>
<reference evidence="10 11" key="1">
    <citation type="submission" date="2019-07" db="EMBL/GenBank/DDBJ databases">
        <title>Whole genome shotgun sequence of Cellulomonas composti NBRC 100758.</title>
        <authorList>
            <person name="Hosoyama A."/>
            <person name="Uohara A."/>
            <person name="Ohji S."/>
            <person name="Ichikawa N."/>
        </authorList>
    </citation>
    <scope>NUCLEOTIDE SEQUENCE [LARGE SCALE GENOMIC DNA]</scope>
    <source>
        <strain evidence="10 11">NBRC 100758</strain>
    </source>
</reference>
<evidence type="ECO:0000256" key="4">
    <source>
        <dbReference type="ARBA" id="ARBA00022723"/>
    </source>
</evidence>
<comment type="cofactor">
    <cofactor evidence="8">
        <name>Zn(2+)</name>
        <dbReference type="ChEBI" id="CHEBI:29105"/>
    </cofactor>
    <text evidence="8">Binds 1 zinc ion per subunit.</text>
</comment>
<dbReference type="SUPFAM" id="SSF53927">
    <property type="entry name" value="Cytidine deaminase-like"/>
    <property type="match status" value="1"/>
</dbReference>
<sequence>MSSIGRPVPAVELWAMGLALDEARRTVATMDVPVGAVVLDPAGVVVGRGHNQREADDDPTAHAEVLALRAAAVTLDRWRLDDCTLVVTLEPCLMCAGALVLARIPRLVLGAWDPKAGACGSQWDVVRDRRVNHRVEVIGGVREEESSILLRNFFEAQREWNASVDGGQDVHELDERL</sequence>
<dbReference type="InterPro" id="IPR016193">
    <property type="entry name" value="Cytidine_deaminase-like"/>
</dbReference>
<comment type="subunit">
    <text evidence="2 8">Homodimer.</text>
</comment>
<evidence type="ECO:0000313" key="10">
    <source>
        <dbReference type="EMBL" id="GEL93988.1"/>
    </source>
</evidence>
<dbReference type="GO" id="GO:0008270">
    <property type="term" value="F:zinc ion binding"/>
    <property type="evidence" value="ECO:0007669"/>
    <property type="project" value="UniProtKB-UniRule"/>
</dbReference>
<feature type="domain" description="CMP/dCMP-type deaminase" evidence="9">
    <location>
        <begin position="10"/>
        <end position="121"/>
    </location>
</feature>
<evidence type="ECO:0000313" key="11">
    <source>
        <dbReference type="Proteomes" id="UP000321720"/>
    </source>
</evidence>
<feature type="binding site" evidence="8">
    <location>
        <position position="62"/>
    </location>
    <ligand>
        <name>Zn(2+)</name>
        <dbReference type="ChEBI" id="CHEBI:29105"/>
        <note>catalytic</note>
    </ligand>
</feature>
<feature type="binding site" evidence="8">
    <location>
        <position position="92"/>
    </location>
    <ligand>
        <name>Zn(2+)</name>
        <dbReference type="ChEBI" id="CHEBI:29105"/>
        <note>catalytic</note>
    </ligand>
</feature>
<dbReference type="InterPro" id="IPR002125">
    <property type="entry name" value="CMP_dCMP_dom"/>
</dbReference>
<dbReference type="HAMAP" id="MF_00972">
    <property type="entry name" value="tRNA_aden_deaminase"/>
    <property type="match status" value="1"/>
</dbReference>
<gene>
    <name evidence="8 10" type="primary">tadA</name>
    <name evidence="10" type="ORF">CCO02nite_06460</name>
</gene>
<evidence type="ECO:0000256" key="2">
    <source>
        <dbReference type="ARBA" id="ARBA00011738"/>
    </source>
</evidence>
<accession>A0A511J7M9</accession>
<evidence type="ECO:0000256" key="3">
    <source>
        <dbReference type="ARBA" id="ARBA00022694"/>
    </source>
</evidence>
<dbReference type="PANTHER" id="PTHR11079:SF202">
    <property type="entry name" value="TRNA-SPECIFIC ADENOSINE DEAMINASE"/>
    <property type="match status" value="1"/>
</dbReference>
<protein>
    <recommendedName>
        <fullName evidence="8">tRNA-specific adenosine deaminase</fullName>
        <ecNumber evidence="8">3.5.4.33</ecNumber>
    </recommendedName>
</protein>
<comment type="catalytic activity">
    <reaction evidence="7 8">
        <text>adenosine(34) in tRNA + H2O + H(+) = inosine(34) in tRNA + NH4(+)</text>
        <dbReference type="Rhea" id="RHEA:43168"/>
        <dbReference type="Rhea" id="RHEA-COMP:10373"/>
        <dbReference type="Rhea" id="RHEA-COMP:10374"/>
        <dbReference type="ChEBI" id="CHEBI:15377"/>
        <dbReference type="ChEBI" id="CHEBI:15378"/>
        <dbReference type="ChEBI" id="CHEBI:28938"/>
        <dbReference type="ChEBI" id="CHEBI:74411"/>
        <dbReference type="ChEBI" id="CHEBI:82852"/>
        <dbReference type="EC" id="3.5.4.33"/>
    </reaction>
</comment>
<comment type="similarity">
    <text evidence="1">Belongs to the cytidine and deoxycytidylate deaminase family. ADAT2 subfamily.</text>
</comment>
<evidence type="ECO:0000259" key="9">
    <source>
        <dbReference type="PROSITE" id="PS51747"/>
    </source>
</evidence>
<evidence type="ECO:0000256" key="8">
    <source>
        <dbReference type="HAMAP-Rule" id="MF_00972"/>
    </source>
</evidence>
<dbReference type="InterPro" id="IPR016192">
    <property type="entry name" value="APOBEC/CMP_deaminase_Zn-bd"/>
</dbReference>
<feature type="active site" description="Proton donor" evidence="8">
    <location>
        <position position="64"/>
    </location>
</feature>
<dbReference type="Pfam" id="PF00383">
    <property type="entry name" value="dCMP_cyt_deam_1"/>
    <property type="match status" value="1"/>
</dbReference>
<dbReference type="AlphaFoldDB" id="A0A511J7M9"/>
<evidence type="ECO:0000256" key="7">
    <source>
        <dbReference type="ARBA" id="ARBA00048045"/>
    </source>
</evidence>
<keyword evidence="4 8" id="KW-0479">Metal-binding</keyword>
<comment type="caution">
    <text evidence="10">The sequence shown here is derived from an EMBL/GenBank/DDBJ whole genome shotgun (WGS) entry which is preliminary data.</text>
</comment>
<dbReference type="EC" id="3.5.4.33" evidence="8"/>
<dbReference type="GO" id="GO:0002100">
    <property type="term" value="P:tRNA wobble adenosine to inosine editing"/>
    <property type="evidence" value="ECO:0007669"/>
    <property type="project" value="UniProtKB-UniRule"/>
</dbReference>
<proteinExistence type="inferred from homology"/>
<dbReference type="PROSITE" id="PS00903">
    <property type="entry name" value="CYT_DCMP_DEAMINASES_1"/>
    <property type="match status" value="1"/>
</dbReference>
<keyword evidence="6 8" id="KW-0862">Zinc</keyword>
<dbReference type="GO" id="GO:0052717">
    <property type="term" value="F:tRNA-specific adenosine-34 deaminase activity"/>
    <property type="evidence" value="ECO:0007669"/>
    <property type="project" value="UniProtKB-UniRule"/>
</dbReference>
<evidence type="ECO:0000256" key="1">
    <source>
        <dbReference type="ARBA" id="ARBA00010669"/>
    </source>
</evidence>
<dbReference type="Gene3D" id="3.40.140.10">
    <property type="entry name" value="Cytidine Deaminase, domain 2"/>
    <property type="match status" value="1"/>
</dbReference>
<keyword evidence="11" id="KW-1185">Reference proteome</keyword>
<comment type="function">
    <text evidence="8">Catalyzes the deamination of adenosine to inosine at the wobble position 34 of tRNA(Arg2).</text>
</comment>
<dbReference type="Proteomes" id="UP000321720">
    <property type="component" value="Unassembled WGS sequence"/>
</dbReference>
<dbReference type="CDD" id="cd01285">
    <property type="entry name" value="nucleoside_deaminase"/>
    <property type="match status" value="1"/>
</dbReference>
<dbReference type="InterPro" id="IPR028883">
    <property type="entry name" value="tRNA_aden_deaminase"/>
</dbReference>
<evidence type="ECO:0000256" key="5">
    <source>
        <dbReference type="ARBA" id="ARBA00022801"/>
    </source>
</evidence>
<organism evidence="10 11">
    <name type="scientific">Cellulomonas composti</name>
    <dbReference type="NCBI Taxonomy" id="266130"/>
    <lineage>
        <taxon>Bacteria</taxon>
        <taxon>Bacillati</taxon>
        <taxon>Actinomycetota</taxon>
        <taxon>Actinomycetes</taxon>
        <taxon>Micrococcales</taxon>
        <taxon>Cellulomonadaceae</taxon>
        <taxon>Cellulomonas</taxon>
    </lineage>
</organism>
<dbReference type="PANTHER" id="PTHR11079">
    <property type="entry name" value="CYTOSINE DEAMINASE FAMILY MEMBER"/>
    <property type="match status" value="1"/>
</dbReference>
<dbReference type="EMBL" id="BJWG01000002">
    <property type="protein sequence ID" value="GEL93988.1"/>
    <property type="molecule type" value="Genomic_DNA"/>
</dbReference>
<feature type="binding site" evidence="8">
    <location>
        <position position="95"/>
    </location>
    <ligand>
        <name>Zn(2+)</name>
        <dbReference type="ChEBI" id="CHEBI:29105"/>
        <note>catalytic</note>
    </ligand>
</feature>
<evidence type="ECO:0000256" key="6">
    <source>
        <dbReference type="ARBA" id="ARBA00022833"/>
    </source>
</evidence>